<organism evidence="1 2">
    <name type="scientific">Xenoophorus captivus</name>
    <dbReference type="NCBI Taxonomy" id="1517983"/>
    <lineage>
        <taxon>Eukaryota</taxon>
        <taxon>Metazoa</taxon>
        <taxon>Chordata</taxon>
        <taxon>Craniata</taxon>
        <taxon>Vertebrata</taxon>
        <taxon>Euteleostomi</taxon>
        <taxon>Actinopterygii</taxon>
        <taxon>Neopterygii</taxon>
        <taxon>Teleostei</taxon>
        <taxon>Neoteleostei</taxon>
        <taxon>Acanthomorphata</taxon>
        <taxon>Ovalentaria</taxon>
        <taxon>Atherinomorphae</taxon>
        <taxon>Cyprinodontiformes</taxon>
        <taxon>Goodeidae</taxon>
        <taxon>Xenoophorus</taxon>
    </lineage>
</organism>
<keyword evidence="2" id="KW-1185">Reference proteome</keyword>
<gene>
    <name evidence="1" type="ORF">XENOCAPTIV_006255</name>
</gene>
<evidence type="ECO:0008006" key="3">
    <source>
        <dbReference type="Google" id="ProtNLM"/>
    </source>
</evidence>
<sequence>MEQLKHDLELRWQEYYELVTLLLQWIRHHVTIFEERKFPSSYAEIEDIALLNAGKPAQHTAEVDRELDKAENTIRLLFNDVQILKDGRHPQAEQMYRRVYHIHERLVNLRSDYNLRLKVSTVQVPITQSQQSTSMKVRPELDDVTLHYVQDLLAWVEENQRRIEKAEWGSDLPSVESQLASHRGLHQTVEDFKSKIERAKSDEVWC</sequence>
<protein>
    <recommendedName>
        <fullName evidence="3">PLEC</fullName>
    </recommendedName>
</protein>
<name>A0ABV0R934_9TELE</name>
<dbReference type="SUPFAM" id="SSF46966">
    <property type="entry name" value="Spectrin repeat"/>
    <property type="match status" value="2"/>
</dbReference>
<evidence type="ECO:0000313" key="2">
    <source>
        <dbReference type="Proteomes" id="UP001434883"/>
    </source>
</evidence>
<evidence type="ECO:0000313" key="1">
    <source>
        <dbReference type="EMBL" id="MEQ2203992.1"/>
    </source>
</evidence>
<dbReference type="Gene3D" id="1.20.58.60">
    <property type="match status" value="2"/>
</dbReference>
<dbReference type="InterPro" id="IPR043197">
    <property type="entry name" value="Plakin"/>
</dbReference>
<comment type="caution">
    <text evidence="1">The sequence shown here is derived from an EMBL/GenBank/DDBJ whole genome shotgun (WGS) entry which is preliminary data.</text>
</comment>
<accession>A0ABV0R934</accession>
<dbReference type="Proteomes" id="UP001434883">
    <property type="component" value="Unassembled WGS sequence"/>
</dbReference>
<dbReference type="PANTHER" id="PTHR23169:SF20">
    <property type="entry name" value="PLECTIN"/>
    <property type="match status" value="1"/>
</dbReference>
<dbReference type="EMBL" id="JAHRIN010035299">
    <property type="protein sequence ID" value="MEQ2203992.1"/>
    <property type="molecule type" value="Genomic_DNA"/>
</dbReference>
<proteinExistence type="predicted"/>
<dbReference type="InterPro" id="IPR049538">
    <property type="entry name" value="PCN-like_spectrin-like_rpt"/>
</dbReference>
<dbReference type="Pfam" id="PF21020">
    <property type="entry name" value="Spectrin_4"/>
    <property type="match status" value="1"/>
</dbReference>
<reference evidence="1 2" key="1">
    <citation type="submission" date="2021-06" db="EMBL/GenBank/DDBJ databases">
        <authorList>
            <person name="Palmer J.M."/>
        </authorList>
    </citation>
    <scope>NUCLEOTIDE SEQUENCE [LARGE SCALE GENOMIC DNA]</scope>
    <source>
        <strain evidence="1 2">XC_2019</strain>
        <tissue evidence="1">Muscle</tissue>
    </source>
</reference>
<dbReference type="PANTHER" id="PTHR23169">
    <property type="entry name" value="ENVOPLAKIN"/>
    <property type="match status" value="1"/>
</dbReference>